<keyword evidence="10 12" id="KW-0472">Membrane</keyword>
<dbReference type="GO" id="GO:0098719">
    <property type="term" value="P:sodium ion import across plasma membrane"/>
    <property type="evidence" value="ECO:0007669"/>
    <property type="project" value="TreeGrafter"/>
</dbReference>
<dbReference type="Gene3D" id="6.10.140.1330">
    <property type="match status" value="1"/>
</dbReference>
<protein>
    <submittedName>
        <fullName evidence="14">Sodium:proton antiporter</fullName>
    </submittedName>
</protein>
<dbReference type="Proteomes" id="UP000249645">
    <property type="component" value="Unassembled WGS sequence"/>
</dbReference>
<organism evidence="14 15">
    <name type="scientific">Pseudopedobacter saltans</name>
    <dbReference type="NCBI Taxonomy" id="151895"/>
    <lineage>
        <taxon>Bacteria</taxon>
        <taxon>Pseudomonadati</taxon>
        <taxon>Bacteroidota</taxon>
        <taxon>Sphingobacteriia</taxon>
        <taxon>Sphingobacteriales</taxon>
        <taxon>Sphingobacteriaceae</taxon>
        <taxon>Pseudopedobacter</taxon>
    </lineage>
</organism>
<keyword evidence="8" id="KW-0915">Sodium</keyword>
<feature type="transmembrane region" description="Helical" evidence="12">
    <location>
        <begin position="127"/>
        <end position="150"/>
    </location>
</feature>
<evidence type="ECO:0000256" key="10">
    <source>
        <dbReference type="ARBA" id="ARBA00023136"/>
    </source>
</evidence>
<comment type="caution">
    <text evidence="14">The sequence shown here is derived from an EMBL/GenBank/DDBJ whole genome shotgun (WGS) entry which is preliminary data.</text>
</comment>
<sequence length="413" mass="45157">MELYYSLSILIVLAALFSYINARFLKLPPSIGVMIIALLMSLVLVFWGIEFPKTVEHFTKLVTTFDLPDILMNVMLNFLLFAGGIHIRFKDLRAQKGPVIIMSTVGVIISTILVGYGLYFVSNLMHLSFPLIQCMVFGALISPTDPIAVMGILKQAGVSKSLETKVTGESLFNDGVAVVLFMTINSFASGEEVDTSFKGISFLLIQEIVGGVGLGVLLGFLATMLIKRVNEYMVEVLITLAVVMGGSLLATSLHFSAPLTMVAAGLFVGNISTKYSSSESKDYLAKFWHIIDELLNYILFILIGFELLIIPHVGMYAKVGIVAIVIVLLARLISIYIPSRIASFRRVFDMNTVFLLTWGGLRGGVSIALAISMFESPNKPAFVAITYIVVLFSIIVQGLTVGKFAKKLTLRPN</sequence>
<evidence type="ECO:0000256" key="4">
    <source>
        <dbReference type="ARBA" id="ARBA00022449"/>
    </source>
</evidence>
<evidence type="ECO:0000256" key="1">
    <source>
        <dbReference type="ARBA" id="ARBA00004651"/>
    </source>
</evidence>
<keyword evidence="11" id="KW-0739">Sodium transport</keyword>
<feature type="domain" description="Cation/H+ exchanger transmembrane" evidence="13">
    <location>
        <begin position="13"/>
        <end position="406"/>
    </location>
</feature>
<keyword evidence="5" id="KW-1003">Cell membrane</keyword>
<feature type="transmembrane region" description="Helical" evidence="12">
    <location>
        <begin position="6"/>
        <end position="24"/>
    </location>
</feature>
<proteinExistence type="inferred from homology"/>
<evidence type="ECO:0000259" key="13">
    <source>
        <dbReference type="Pfam" id="PF00999"/>
    </source>
</evidence>
<comment type="subcellular location">
    <subcellularLocation>
        <location evidence="1">Cell membrane</location>
        <topology evidence="1">Multi-pass membrane protein</topology>
    </subcellularLocation>
</comment>
<name>A0A2W5F6N8_9SPHI</name>
<dbReference type="PANTHER" id="PTHR10110:SF195">
    <property type="entry name" value="NA(+)_H(+) ANTIPORTER NHAS2"/>
    <property type="match status" value="1"/>
</dbReference>
<feature type="transmembrane region" description="Helical" evidence="12">
    <location>
        <begin position="31"/>
        <end position="50"/>
    </location>
</feature>
<comment type="similarity">
    <text evidence="2">Belongs to the monovalent cation:proton antiporter 1 (CPA1) transporter (TC 2.A.36) family.</text>
</comment>
<evidence type="ECO:0000313" key="14">
    <source>
        <dbReference type="EMBL" id="PZP50453.1"/>
    </source>
</evidence>
<dbReference type="EMBL" id="QFOI01000067">
    <property type="protein sequence ID" value="PZP50453.1"/>
    <property type="molecule type" value="Genomic_DNA"/>
</dbReference>
<feature type="transmembrane region" description="Helical" evidence="12">
    <location>
        <begin position="232"/>
        <end position="249"/>
    </location>
</feature>
<dbReference type="GO" id="GO:0005886">
    <property type="term" value="C:plasma membrane"/>
    <property type="evidence" value="ECO:0007669"/>
    <property type="project" value="UniProtKB-SubCell"/>
</dbReference>
<gene>
    <name evidence="14" type="ORF">DI598_05585</name>
</gene>
<feature type="transmembrane region" description="Helical" evidence="12">
    <location>
        <begin position="171"/>
        <end position="188"/>
    </location>
</feature>
<evidence type="ECO:0000256" key="7">
    <source>
        <dbReference type="ARBA" id="ARBA00022989"/>
    </source>
</evidence>
<keyword evidence="4" id="KW-0050">Antiport</keyword>
<evidence type="ECO:0000256" key="9">
    <source>
        <dbReference type="ARBA" id="ARBA00023065"/>
    </source>
</evidence>
<reference evidence="14 15" key="1">
    <citation type="submission" date="2017-11" db="EMBL/GenBank/DDBJ databases">
        <title>Infants hospitalized years apart are colonized by the same room-sourced microbial strains.</title>
        <authorList>
            <person name="Brooks B."/>
            <person name="Olm M.R."/>
            <person name="Firek B.A."/>
            <person name="Baker R."/>
            <person name="Thomas B.C."/>
            <person name="Morowitz M.J."/>
            <person name="Banfield J.F."/>
        </authorList>
    </citation>
    <scope>NUCLEOTIDE SEQUENCE [LARGE SCALE GENOMIC DNA]</scope>
    <source>
        <strain evidence="14">S2_009_000_R2_76</strain>
    </source>
</reference>
<evidence type="ECO:0000256" key="12">
    <source>
        <dbReference type="SAM" id="Phobius"/>
    </source>
</evidence>
<evidence type="ECO:0000256" key="6">
    <source>
        <dbReference type="ARBA" id="ARBA00022692"/>
    </source>
</evidence>
<feature type="transmembrane region" description="Helical" evidence="12">
    <location>
        <begin position="70"/>
        <end position="87"/>
    </location>
</feature>
<dbReference type="GO" id="GO:0051453">
    <property type="term" value="P:regulation of intracellular pH"/>
    <property type="evidence" value="ECO:0007669"/>
    <property type="project" value="TreeGrafter"/>
</dbReference>
<dbReference type="GO" id="GO:0015386">
    <property type="term" value="F:potassium:proton antiporter activity"/>
    <property type="evidence" value="ECO:0007669"/>
    <property type="project" value="TreeGrafter"/>
</dbReference>
<feature type="transmembrane region" description="Helical" evidence="12">
    <location>
        <begin position="319"/>
        <end position="338"/>
    </location>
</feature>
<feature type="transmembrane region" description="Helical" evidence="12">
    <location>
        <begin position="294"/>
        <end position="313"/>
    </location>
</feature>
<accession>A0A2W5F6N8</accession>
<feature type="transmembrane region" description="Helical" evidence="12">
    <location>
        <begin position="350"/>
        <end position="374"/>
    </location>
</feature>
<dbReference type="InterPro" id="IPR006153">
    <property type="entry name" value="Cation/H_exchanger_TM"/>
</dbReference>
<dbReference type="InterPro" id="IPR018422">
    <property type="entry name" value="Cation/H_exchanger_CPA1"/>
</dbReference>
<feature type="transmembrane region" description="Helical" evidence="12">
    <location>
        <begin position="380"/>
        <end position="401"/>
    </location>
</feature>
<dbReference type="GO" id="GO:0015385">
    <property type="term" value="F:sodium:proton antiporter activity"/>
    <property type="evidence" value="ECO:0007669"/>
    <property type="project" value="InterPro"/>
</dbReference>
<dbReference type="AlphaFoldDB" id="A0A2W5F6N8"/>
<evidence type="ECO:0000256" key="3">
    <source>
        <dbReference type="ARBA" id="ARBA00022448"/>
    </source>
</evidence>
<dbReference type="PANTHER" id="PTHR10110">
    <property type="entry name" value="SODIUM/HYDROGEN EXCHANGER"/>
    <property type="match status" value="1"/>
</dbReference>
<keyword evidence="7 12" id="KW-1133">Transmembrane helix</keyword>
<feature type="transmembrane region" description="Helical" evidence="12">
    <location>
        <begin position="200"/>
        <end position="225"/>
    </location>
</feature>
<feature type="transmembrane region" description="Helical" evidence="12">
    <location>
        <begin position="255"/>
        <end position="273"/>
    </location>
</feature>
<dbReference type="Pfam" id="PF00999">
    <property type="entry name" value="Na_H_Exchanger"/>
    <property type="match status" value="1"/>
</dbReference>
<evidence type="ECO:0000256" key="5">
    <source>
        <dbReference type="ARBA" id="ARBA00022475"/>
    </source>
</evidence>
<evidence type="ECO:0000256" key="2">
    <source>
        <dbReference type="ARBA" id="ARBA00007367"/>
    </source>
</evidence>
<keyword evidence="6 12" id="KW-0812">Transmembrane</keyword>
<keyword evidence="3" id="KW-0813">Transport</keyword>
<evidence type="ECO:0000256" key="11">
    <source>
        <dbReference type="ARBA" id="ARBA00023201"/>
    </source>
</evidence>
<keyword evidence="9" id="KW-0406">Ion transport</keyword>
<feature type="transmembrane region" description="Helical" evidence="12">
    <location>
        <begin position="99"/>
        <end position="121"/>
    </location>
</feature>
<evidence type="ECO:0000313" key="15">
    <source>
        <dbReference type="Proteomes" id="UP000249645"/>
    </source>
</evidence>
<evidence type="ECO:0000256" key="8">
    <source>
        <dbReference type="ARBA" id="ARBA00023053"/>
    </source>
</evidence>